<dbReference type="SMART" id="SM00213">
    <property type="entry name" value="UBQ"/>
    <property type="match status" value="1"/>
</dbReference>
<dbReference type="OrthoDB" id="5861979at2759"/>
<dbReference type="PROSITE" id="PS50053">
    <property type="entry name" value="UBIQUITIN_2"/>
    <property type="match status" value="1"/>
</dbReference>
<feature type="compositionally biased region" description="Low complexity" evidence="3">
    <location>
        <begin position="293"/>
        <end position="306"/>
    </location>
</feature>
<dbReference type="SUPFAM" id="SSF54236">
    <property type="entry name" value="Ubiquitin-like"/>
    <property type="match status" value="1"/>
</dbReference>
<evidence type="ECO:0000259" key="4">
    <source>
        <dbReference type="PROSITE" id="PS50053"/>
    </source>
</evidence>
<feature type="region of interest" description="Disordered" evidence="3">
    <location>
        <begin position="82"/>
        <end position="109"/>
    </location>
</feature>
<evidence type="ECO:0000256" key="2">
    <source>
        <dbReference type="ARBA" id="ARBA00018951"/>
    </source>
</evidence>
<evidence type="ECO:0000313" key="5">
    <source>
        <dbReference type="EMBL" id="OZC10647.1"/>
    </source>
</evidence>
<evidence type="ECO:0000256" key="1">
    <source>
        <dbReference type="ARBA" id="ARBA00006658"/>
    </source>
</evidence>
<feature type="region of interest" description="Disordered" evidence="3">
    <location>
        <begin position="420"/>
        <end position="441"/>
    </location>
</feature>
<dbReference type="EMBL" id="KZ269985">
    <property type="protein sequence ID" value="OZC10647.1"/>
    <property type="molecule type" value="Genomic_DNA"/>
</dbReference>
<dbReference type="GO" id="GO:0031929">
    <property type="term" value="P:TOR signaling"/>
    <property type="evidence" value="ECO:0007669"/>
    <property type="project" value="TreeGrafter"/>
</dbReference>
<dbReference type="Pfam" id="PF04176">
    <property type="entry name" value="TIP41"/>
    <property type="match status" value="1"/>
</dbReference>
<evidence type="ECO:0000256" key="3">
    <source>
        <dbReference type="SAM" id="MobiDB-lite"/>
    </source>
</evidence>
<dbReference type="Proteomes" id="UP000242913">
    <property type="component" value="Unassembled WGS sequence"/>
</dbReference>
<dbReference type="Gene3D" id="3.10.20.90">
    <property type="entry name" value="Phosphatidylinositol 3-kinase Catalytic Subunit, Chain A, domain 1"/>
    <property type="match status" value="1"/>
</dbReference>
<feature type="compositionally biased region" description="Low complexity" evidence="3">
    <location>
        <begin position="93"/>
        <end position="103"/>
    </location>
</feature>
<feature type="domain" description="Ubiquitin-like" evidence="4">
    <location>
        <begin position="1"/>
        <end position="87"/>
    </location>
</feature>
<name>A0A238BZF4_9BILA</name>
<keyword evidence="6" id="KW-1185">Reference proteome</keyword>
<dbReference type="PANTHER" id="PTHR21021">
    <property type="entry name" value="GAF/PUTATIVE CYTOSKELETAL PROTEIN"/>
    <property type="match status" value="1"/>
</dbReference>
<accession>A0A238BZF4</accession>
<feature type="region of interest" description="Disordered" evidence="3">
    <location>
        <begin position="1189"/>
        <end position="1230"/>
    </location>
</feature>
<organism evidence="5 6">
    <name type="scientific">Onchocerca flexuosa</name>
    <dbReference type="NCBI Taxonomy" id="387005"/>
    <lineage>
        <taxon>Eukaryota</taxon>
        <taxon>Metazoa</taxon>
        <taxon>Ecdysozoa</taxon>
        <taxon>Nematoda</taxon>
        <taxon>Chromadorea</taxon>
        <taxon>Rhabditida</taxon>
        <taxon>Spirurina</taxon>
        <taxon>Spiruromorpha</taxon>
        <taxon>Filarioidea</taxon>
        <taxon>Onchocercidae</taxon>
        <taxon>Onchocerca</taxon>
    </lineage>
</organism>
<evidence type="ECO:0000313" key="6">
    <source>
        <dbReference type="Proteomes" id="UP000242913"/>
    </source>
</evidence>
<feature type="region of interest" description="Disordered" evidence="3">
    <location>
        <begin position="282"/>
        <end position="306"/>
    </location>
</feature>
<dbReference type="GO" id="GO:0005829">
    <property type="term" value="C:cytosol"/>
    <property type="evidence" value="ECO:0007669"/>
    <property type="project" value="TreeGrafter"/>
</dbReference>
<reference evidence="5 6" key="1">
    <citation type="submission" date="2015-12" db="EMBL/GenBank/DDBJ databases">
        <title>Draft genome of the nematode, Onchocerca flexuosa.</title>
        <authorList>
            <person name="Mitreva M."/>
        </authorList>
    </citation>
    <scope>NUCLEOTIDE SEQUENCE [LARGE SCALE GENOMIC DNA]</scope>
    <source>
        <strain evidence="5">Red Deer</strain>
    </source>
</reference>
<dbReference type="PANTHER" id="PTHR21021:SF16">
    <property type="entry name" value="TIP41-LIKE PROTEIN"/>
    <property type="match status" value="1"/>
</dbReference>
<sequence length="1683" mass="189000">MRIRVKTLDRKDEELDIADDVVVNISVGFKASLGILRKVIEEKMGILESRQRLIFQGHPLLNNDRLLKDYGIADGLTLHMVERPANAGPPPGLSSQHSDLGHSSSDEHVESTRVNVINGEMVIIRNSIFQDAGNTTQFVREALSNVLGTVFDRTSVDVETQENTPRNGDLTLRVHIRGAAVRYVDSGALSRINFISDGLNRSERTLQLLEKEPFSSITVEGYERVMPPLRNDFERAKFGETVLELEEILHIHRAVLSEIRITNSRYLSTVNNVADLSCEAENTGLKNERDEPQTTTSTQDSNSQQQNVVLRNATTGNYIELLQKILSVQNLANYHLKRYQDIIQKRNGMPNNRARCIALCFEENFRRVLHRLSHAYHSISDIFVNFSDPDSPLEPSSAEHHEEPTTEVALTLIFVAQSERDSRDRPVSEGSQQPADGHSRAFRLSQSMRGGLRTYPVLNPTIRAPTVITVPDVSTTGNRMPFVSSSGPLHVQSARLHVAPSAPSEVQMETSRTFGLNANQTERENPSGQSASSDSTSNQTQFGGVVNTAVRGGIQNFIRSILPNAFGNMTAMQTGQTATSSTQASVNLGRRRHPLINLHSRQHSGQSNQMQSSARAFLAPSAPTFHGPGIVGQVIVRTNGPANAEAASRALDAAMQAATAAVGENGVHVQINGMPRFIPSMSRSRSNVMWARRTYTNRGDREGGPEHPNDMFIGPHYPNDSTIYTNDPHLNCQSNLCNPRANIHNSAAYETLISDLYQATLRYKENLDPQSSEIADVEALIRRWDRVRGLHDSDAHVALNQRGEALFERPEHFKNVLMAMLRRAVANLADADADIAHRLSASQGEYDISNYGMVPVISTPLHGFEIPGPPIGSIELDAVDIEAFDPSQEVQMRDESLGEDTQTSHNDTTQESISSETQASSTVEPTVEDNTNESDLNIIEMIRTLSDLMQSGRSTTLAQVMREIGQPVTRLDTGFVNLVMVLAYEILQIPEVVQILNGNFSSLSKNRHQMRRFLIQNVFNDNCRPSDEDLKNAAERVALAEEKLDRFLAYSDVHRYADVDGVGRVDLVASVLRLEKRIVEEFLRHLMRTDDDLTPEEYSKTIVDLFTAYVYRAVLLTNLSMKGQPYDYESLLLRFMERPARVTEQHLSVSMAQMSMSHIRLLLRRETPFTVHDMMEDIVLANEHDQSIESNSLPASNESEYVLTNSTSKCDDASDKGKNDKDKKSDDIEMQDTQASVADGTWMSILPKDWISVIQDDKNRSISRNVKSFSDAYLGGCSTKRKGMKVITEGSCDGMVSSAVKRSLEEAVSCSGFAPANIPTSAETANVLQNEFDDLVRQRVAQDEKFDPEKYPELNKFLKKRDSYTISVTRIMDSKQGQRIHIRGGSDVADKLIKAMEGTAVKEEFAFGDVSVIVTRDHILSSQCHHPETVSNYWEKCQVVLFYFPFTECGEKEKRLFFVQVCEYTRMLKLPHLPEMIFPNNSVVIAYSNEPELRISFNALDALKSVDVTSYPDVEIGPSEKWQQSRNDVNRFRRGSQRPFDWTYTSDYKGTVEGYTVVPTDEAISIEKLKRRDPISFYSQLTLYEDELADHGCSEMSIRLRAMPTCLFLLCRFYLRIDGVLVRICDTRLYKELNSDTFLRQWTRREVKLANSSPLVRSNVLDPDVIYDYLPIVKEEMTKLIPL</sequence>
<feature type="compositionally biased region" description="Basic and acidic residues" evidence="3">
    <location>
        <begin position="1209"/>
        <end position="1227"/>
    </location>
</feature>
<dbReference type="InterPro" id="IPR051330">
    <property type="entry name" value="Phosphatase_reg/MetRdx"/>
</dbReference>
<feature type="region of interest" description="Disordered" evidence="3">
    <location>
        <begin position="518"/>
        <end position="540"/>
    </location>
</feature>
<proteinExistence type="inferred from homology"/>
<dbReference type="Pfam" id="PF00240">
    <property type="entry name" value="ubiquitin"/>
    <property type="match status" value="1"/>
</dbReference>
<comment type="similarity">
    <text evidence="1">Belongs to the TIP41 family.</text>
</comment>
<feature type="compositionally biased region" description="Polar residues" evidence="3">
    <location>
        <begin position="899"/>
        <end position="924"/>
    </location>
</feature>
<protein>
    <recommendedName>
        <fullName evidence="2">TIP41-like protein</fullName>
    </recommendedName>
</protein>
<feature type="region of interest" description="Disordered" evidence="3">
    <location>
        <begin position="889"/>
        <end position="935"/>
    </location>
</feature>
<gene>
    <name evidence="5" type="ORF">X798_02396</name>
</gene>
<dbReference type="InterPro" id="IPR007303">
    <property type="entry name" value="TIP41-like"/>
</dbReference>
<dbReference type="InterPro" id="IPR000626">
    <property type="entry name" value="Ubiquitin-like_dom"/>
</dbReference>
<dbReference type="InterPro" id="IPR029071">
    <property type="entry name" value="Ubiquitin-like_domsf"/>
</dbReference>
<feature type="compositionally biased region" description="Polar residues" evidence="3">
    <location>
        <begin position="1189"/>
        <end position="1208"/>
    </location>
</feature>